<evidence type="ECO:0000313" key="1">
    <source>
        <dbReference type="EMBL" id="NWB87505.1"/>
    </source>
</evidence>
<organism evidence="1 2">
    <name type="scientific">Pseudomonas gingeri</name>
    <dbReference type="NCBI Taxonomy" id="117681"/>
    <lineage>
        <taxon>Bacteria</taxon>
        <taxon>Pseudomonadati</taxon>
        <taxon>Pseudomonadota</taxon>
        <taxon>Gammaproteobacteria</taxon>
        <taxon>Pseudomonadales</taxon>
        <taxon>Pseudomonadaceae</taxon>
        <taxon>Pseudomonas</taxon>
    </lineage>
</organism>
<dbReference type="AlphaFoldDB" id="A0A7Y7WUF8"/>
<protein>
    <submittedName>
        <fullName evidence="1">Uncharacterized protein</fullName>
    </submittedName>
</protein>
<proteinExistence type="predicted"/>
<comment type="caution">
    <text evidence="1">The sequence shown here is derived from an EMBL/GenBank/DDBJ whole genome shotgun (WGS) entry which is preliminary data.</text>
</comment>
<reference evidence="1 2" key="1">
    <citation type="submission" date="2020-04" db="EMBL/GenBank/DDBJ databases">
        <title>Molecular characterization of pseudomonads from Agaricus bisporus reveal novel blotch 2 pathogens in Western Europe.</title>
        <authorList>
            <person name="Taparia T."/>
            <person name="Krijger M."/>
            <person name="Haynes E."/>
            <person name="Elpinstone J.G."/>
            <person name="Noble R."/>
            <person name="Van Der Wolf J."/>
        </authorList>
    </citation>
    <scope>NUCLEOTIDE SEQUENCE [LARGE SCALE GENOMIC DNA]</scope>
    <source>
        <strain evidence="1 2">G9001</strain>
    </source>
</reference>
<dbReference type="Proteomes" id="UP000522864">
    <property type="component" value="Unassembled WGS sequence"/>
</dbReference>
<dbReference type="RefSeq" id="WP_103496688.1">
    <property type="nucleotide sequence ID" value="NZ_JACAQA010000018.1"/>
</dbReference>
<dbReference type="EMBL" id="JACAQA010000018">
    <property type="protein sequence ID" value="NWB87505.1"/>
    <property type="molecule type" value="Genomic_DNA"/>
</dbReference>
<sequence length="213" mass="23873">MNGHNLTFRNNPIWYVAQRAINNVSWFMKDQANSTNQQRNRVLNTVKSGAFDLLGDGQAKEVILAPTGNPTHTDPLVTAYWCPFIQGNVLPGFVDIPRHNPQHNFVFTAAMNGCALVTTTSPAGSNMLRIYHHQHPDSATINQLILAQGQSILSCIDASDYCRSDQKYPAPNAFNFLFYKEGKWKYVVQPQIFNMLTHEVALNPAMQPKVVDV</sequence>
<gene>
    <name evidence="1" type="ORF">HX830_21800</name>
</gene>
<name>A0A7Y7WUF8_9PSED</name>
<evidence type="ECO:0000313" key="2">
    <source>
        <dbReference type="Proteomes" id="UP000522864"/>
    </source>
</evidence>
<accession>A0A7Y7WUF8</accession>